<accession>A0A7X4GYL8</accession>
<reference evidence="1 2" key="1">
    <citation type="submission" date="2019-12" db="EMBL/GenBank/DDBJ databases">
        <title>Novel species isolated from a subtropical stream in China.</title>
        <authorList>
            <person name="Lu H."/>
        </authorList>
    </citation>
    <scope>NUCLEOTIDE SEQUENCE [LARGE SCALE GENOMIC DNA]</scope>
    <source>
        <strain evidence="1 2">FT134W</strain>
    </source>
</reference>
<evidence type="ECO:0000313" key="2">
    <source>
        <dbReference type="Proteomes" id="UP000469734"/>
    </source>
</evidence>
<dbReference type="EMBL" id="WWCR01000003">
    <property type="protein sequence ID" value="MYM71630.1"/>
    <property type="molecule type" value="Genomic_DNA"/>
</dbReference>
<sequence>MSSKLVLNAVSFVNSLSKDISGNLVTGQESRVAEYLQIQRTVLEALTDKLEAGSDFKAEQNLENVLKAIDGKLDAMTPYDHEVVDESLKKWAAKGVTLSSLVDRQTA</sequence>
<protein>
    <submittedName>
        <fullName evidence="1">Uncharacterized protein</fullName>
    </submittedName>
</protein>
<dbReference type="Proteomes" id="UP000469734">
    <property type="component" value="Unassembled WGS sequence"/>
</dbReference>
<dbReference type="AlphaFoldDB" id="A0A7X4GYL8"/>
<dbReference type="RefSeq" id="WP_161049284.1">
    <property type="nucleotide sequence ID" value="NZ_WWCR01000003.1"/>
</dbReference>
<evidence type="ECO:0000313" key="1">
    <source>
        <dbReference type="EMBL" id="MYM71630.1"/>
    </source>
</evidence>
<organism evidence="1 2">
    <name type="scientific">Duganella margarita</name>
    <dbReference type="NCBI Taxonomy" id="2692170"/>
    <lineage>
        <taxon>Bacteria</taxon>
        <taxon>Pseudomonadati</taxon>
        <taxon>Pseudomonadota</taxon>
        <taxon>Betaproteobacteria</taxon>
        <taxon>Burkholderiales</taxon>
        <taxon>Oxalobacteraceae</taxon>
        <taxon>Telluria group</taxon>
        <taxon>Duganella</taxon>
    </lineage>
</organism>
<proteinExistence type="predicted"/>
<name>A0A7X4GYL8_9BURK</name>
<gene>
    <name evidence="1" type="ORF">GTP56_05390</name>
</gene>
<comment type="caution">
    <text evidence="1">The sequence shown here is derived from an EMBL/GenBank/DDBJ whole genome shotgun (WGS) entry which is preliminary data.</text>
</comment>